<keyword evidence="2" id="KW-0378">Hydrolase</keyword>
<protein>
    <submittedName>
        <fullName evidence="2">Dienelactone hydrolase family protein</fullName>
        <ecNumber evidence="2">3.1.-.-</ecNumber>
    </submittedName>
</protein>
<dbReference type="InterPro" id="IPR029058">
    <property type="entry name" value="AB_hydrolase_fold"/>
</dbReference>
<dbReference type="EMBL" id="JBHRST010000007">
    <property type="protein sequence ID" value="MFC3097170.1"/>
    <property type="molecule type" value="Genomic_DNA"/>
</dbReference>
<dbReference type="PANTHER" id="PTHR46623:SF10">
    <property type="entry name" value="CARBOXYMETHYLENEBUTENOLIDASE HOMOLOG"/>
    <property type="match status" value="1"/>
</dbReference>
<gene>
    <name evidence="2" type="ORF">ACFODU_05080</name>
</gene>
<organism evidence="2 3">
    <name type="scientific">Alteraurantiacibacter palmitatis</name>
    <dbReference type="NCBI Taxonomy" id="2054628"/>
    <lineage>
        <taxon>Bacteria</taxon>
        <taxon>Pseudomonadati</taxon>
        <taxon>Pseudomonadota</taxon>
        <taxon>Alphaproteobacteria</taxon>
        <taxon>Sphingomonadales</taxon>
        <taxon>Erythrobacteraceae</taxon>
        <taxon>Alteraurantiacibacter</taxon>
    </lineage>
</organism>
<dbReference type="InterPro" id="IPR002925">
    <property type="entry name" value="Dienelactn_hydro"/>
</dbReference>
<dbReference type="Pfam" id="PF01738">
    <property type="entry name" value="DLH"/>
    <property type="match status" value="1"/>
</dbReference>
<comment type="caution">
    <text evidence="2">The sequence shown here is derived from an EMBL/GenBank/DDBJ whole genome shotgun (WGS) entry which is preliminary data.</text>
</comment>
<dbReference type="InterPro" id="IPR006311">
    <property type="entry name" value="TAT_signal"/>
</dbReference>
<feature type="domain" description="Dienelactone hydrolase" evidence="1">
    <location>
        <begin position="67"/>
        <end position="296"/>
    </location>
</feature>
<dbReference type="PROSITE" id="PS51318">
    <property type="entry name" value="TAT"/>
    <property type="match status" value="1"/>
</dbReference>
<evidence type="ECO:0000259" key="1">
    <source>
        <dbReference type="Pfam" id="PF01738"/>
    </source>
</evidence>
<evidence type="ECO:0000313" key="2">
    <source>
        <dbReference type="EMBL" id="MFC3097170.1"/>
    </source>
</evidence>
<accession>A0ABV7E6X3</accession>
<sequence>MCEREMFDGAAGARRDWRGAALTRRDMARLGAVAGAGLLAAGGVAPVLAQGAMQEELVTFDAPGGRMDGLFIHPRAGKYPGVVLWPDIAGLRDAKYMMARELAREGYSVLVANPYYRSVEGQQFDDFDAWREGGGFDRVRPWMAQNTPANIVETMGAVVAWMDRQASVDTARGIGMQGYCMTGSWVIRAAAALPDRVKAAASFHGGGLVGDAADAPVNLLASVAPDARVLIAIARDDDAQAPGDKDALRAAADAAGRQVEIEVYRGNHGWTVPDSPAYDVDQADRAFARLLALYQAAL</sequence>
<dbReference type="GO" id="GO:0016787">
    <property type="term" value="F:hydrolase activity"/>
    <property type="evidence" value="ECO:0007669"/>
    <property type="project" value="UniProtKB-KW"/>
</dbReference>
<proteinExistence type="predicted"/>
<dbReference type="RefSeq" id="WP_336927065.1">
    <property type="nucleotide sequence ID" value="NZ_JBANRO010000011.1"/>
</dbReference>
<name>A0ABV7E6X3_9SPHN</name>
<keyword evidence="3" id="KW-1185">Reference proteome</keyword>
<dbReference type="PANTHER" id="PTHR46623">
    <property type="entry name" value="CARBOXYMETHYLENEBUTENOLIDASE-RELATED"/>
    <property type="match status" value="1"/>
</dbReference>
<reference evidence="3" key="1">
    <citation type="journal article" date="2019" name="Int. J. Syst. Evol. Microbiol.">
        <title>The Global Catalogue of Microorganisms (GCM) 10K type strain sequencing project: providing services to taxonomists for standard genome sequencing and annotation.</title>
        <authorList>
            <consortium name="The Broad Institute Genomics Platform"/>
            <consortium name="The Broad Institute Genome Sequencing Center for Infectious Disease"/>
            <person name="Wu L."/>
            <person name="Ma J."/>
        </authorList>
    </citation>
    <scope>NUCLEOTIDE SEQUENCE [LARGE SCALE GENOMIC DNA]</scope>
    <source>
        <strain evidence="3">KCTC 52607</strain>
    </source>
</reference>
<dbReference type="Proteomes" id="UP001595456">
    <property type="component" value="Unassembled WGS sequence"/>
</dbReference>
<evidence type="ECO:0000313" key="3">
    <source>
        <dbReference type="Proteomes" id="UP001595456"/>
    </source>
</evidence>
<dbReference type="InterPro" id="IPR051049">
    <property type="entry name" value="Dienelactone_hydrolase-like"/>
</dbReference>
<dbReference type="SUPFAM" id="SSF53474">
    <property type="entry name" value="alpha/beta-Hydrolases"/>
    <property type="match status" value="1"/>
</dbReference>
<dbReference type="EC" id="3.1.-.-" evidence="2"/>
<dbReference type="Gene3D" id="3.40.50.1820">
    <property type="entry name" value="alpha/beta hydrolase"/>
    <property type="match status" value="1"/>
</dbReference>